<reference evidence="13 14" key="1">
    <citation type="submission" date="2019-06" db="EMBL/GenBank/DDBJ databases">
        <title>Sorghum-associated microbial communities from plants grown in Nebraska, USA.</title>
        <authorList>
            <person name="Schachtman D."/>
        </authorList>
    </citation>
    <scope>NUCLEOTIDE SEQUENCE [LARGE SCALE GENOMIC DNA]</scope>
    <source>
        <strain evidence="13 14">1225</strain>
    </source>
</reference>
<evidence type="ECO:0000256" key="1">
    <source>
        <dbReference type="ARBA" id="ARBA00001933"/>
    </source>
</evidence>
<keyword evidence="10" id="KW-0718">Serine biosynthesis</keyword>
<proteinExistence type="inferred from homology"/>
<keyword evidence="7" id="KW-0028">Amino-acid biosynthesis</keyword>
<dbReference type="InterPro" id="IPR015421">
    <property type="entry name" value="PyrdxlP-dep_Trfase_major"/>
</dbReference>
<keyword evidence="5" id="KW-0963">Cytoplasm</keyword>
<dbReference type="InterPro" id="IPR006271">
    <property type="entry name" value="Pser_aminoTfrase_methanosarc"/>
</dbReference>
<evidence type="ECO:0000256" key="7">
    <source>
        <dbReference type="ARBA" id="ARBA00022605"/>
    </source>
</evidence>
<evidence type="ECO:0000256" key="4">
    <source>
        <dbReference type="ARBA" id="ARBA00013030"/>
    </source>
</evidence>
<evidence type="ECO:0000256" key="10">
    <source>
        <dbReference type="ARBA" id="ARBA00023299"/>
    </source>
</evidence>
<comment type="caution">
    <text evidence="13">The sequence shown here is derived from an EMBL/GenBank/DDBJ whole genome shotgun (WGS) entry which is preliminary data.</text>
</comment>
<keyword evidence="9" id="KW-0663">Pyridoxal phosphate</keyword>
<evidence type="ECO:0000256" key="6">
    <source>
        <dbReference type="ARBA" id="ARBA00022576"/>
    </source>
</evidence>
<dbReference type="GO" id="GO:0008453">
    <property type="term" value="F:alanine-glyoxylate transaminase activity"/>
    <property type="evidence" value="ECO:0007669"/>
    <property type="project" value="TreeGrafter"/>
</dbReference>
<dbReference type="OrthoDB" id="9772439at2"/>
<evidence type="ECO:0000256" key="8">
    <source>
        <dbReference type="ARBA" id="ARBA00022679"/>
    </source>
</evidence>
<dbReference type="InterPro" id="IPR015422">
    <property type="entry name" value="PyrdxlP-dep_Trfase_small"/>
</dbReference>
<dbReference type="PIRSF" id="PIRSF000525">
    <property type="entry name" value="SerC"/>
    <property type="match status" value="1"/>
</dbReference>
<evidence type="ECO:0000313" key="14">
    <source>
        <dbReference type="Proteomes" id="UP000320653"/>
    </source>
</evidence>
<evidence type="ECO:0000256" key="3">
    <source>
        <dbReference type="ARBA" id="ARBA00006904"/>
    </source>
</evidence>
<dbReference type="GO" id="GO:0019265">
    <property type="term" value="P:glycine biosynthetic process, by transamination of glyoxylate"/>
    <property type="evidence" value="ECO:0007669"/>
    <property type="project" value="TreeGrafter"/>
</dbReference>
<dbReference type="GO" id="GO:0004648">
    <property type="term" value="F:O-phospho-L-serine:2-oxoglutarate aminotransferase activity"/>
    <property type="evidence" value="ECO:0007669"/>
    <property type="project" value="UniProtKB-EC"/>
</dbReference>
<keyword evidence="14" id="KW-1185">Reference proteome</keyword>
<name>A0A561QXB8_9HYPH</name>
<dbReference type="GO" id="GO:0006564">
    <property type="term" value="P:L-serine biosynthetic process"/>
    <property type="evidence" value="ECO:0007669"/>
    <property type="project" value="UniProtKB-KW"/>
</dbReference>
<evidence type="ECO:0000256" key="2">
    <source>
        <dbReference type="ARBA" id="ARBA00005099"/>
    </source>
</evidence>
<gene>
    <name evidence="13" type="ORF">FHW37_103855</name>
</gene>
<comment type="catalytic activity">
    <reaction evidence="11">
        <text>O-phospho-L-serine + 2-oxoglutarate = 3-phosphooxypyruvate + L-glutamate</text>
        <dbReference type="Rhea" id="RHEA:14329"/>
        <dbReference type="ChEBI" id="CHEBI:16810"/>
        <dbReference type="ChEBI" id="CHEBI:18110"/>
        <dbReference type="ChEBI" id="CHEBI:29985"/>
        <dbReference type="ChEBI" id="CHEBI:57524"/>
        <dbReference type="EC" id="2.6.1.52"/>
    </reaction>
</comment>
<dbReference type="PANTHER" id="PTHR21152">
    <property type="entry name" value="AMINOTRANSFERASE CLASS V"/>
    <property type="match status" value="1"/>
</dbReference>
<dbReference type="EC" id="2.6.1.52" evidence="4"/>
<dbReference type="InterPro" id="IPR022278">
    <property type="entry name" value="Pser_aminoTfrase"/>
</dbReference>
<comment type="similarity">
    <text evidence="3">Belongs to the class-V pyridoxal-phosphate-dependent aminotransferase family. SerC subfamily.</text>
</comment>
<comment type="cofactor">
    <cofactor evidence="1">
        <name>pyridoxal 5'-phosphate</name>
        <dbReference type="ChEBI" id="CHEBI:597326"/>
    </cofactor>
</comment>
<evidence type="ECO:0000256" key="12">
    <source>
        <dbReference type="SAM" id="MobiDB-lite"/>
    </source>
</evidence>
<dbReference type="PANTHER" id="PTHR21152:SF40">
    <property type="entry name" value="ALANINE--GLYOXYLATE AMINOTRANSFERASE"/>
    <property type="match status" value="1"/>
</dbReference>
<dbReference type="GO" id="GO:0004760">
    <property type="term" value="F:L-serine-pyruvate transaminase activity"/>
    <property type="evidence" value="ECO:0007669"/>
    <property type="project" value="TreeGrafter"/>
</dbReference>
<dbReference type="InterPro" id="IPR015424">
    <property type="entry name" value="PyrdxlP-dep_Trfase"/>
</dbReference>
<keyword evidence="6 13" id="KW-0032">Aminotransferase</keyword>
<dbReference type="RefSeq" id="WP_145637798.1">
    <property type="nucleotide sequence ID" value="NZ_VIWP01000003.1"/>
</dbReference>
<dbReference type="NCBIfam" id="TIGR01365">
    <property type="entry name" value="serC_2"/>
    <property type="match status" value="1"/>
</dbReference>
<sequence>MATAAKPDVRPNNANFSSGPCSKRPGWSLDALSDAPLGRSHRAKVGKDKLALAINLTREILNVPADYRIGIVPASDTGAVEMALWSLLGERGVDMLSWESFGAGWVTDVVKQLKLKDVRKFEAGYGLLPNLAEVDFDRDVVFTWNGTTSGVRVPNADFIPADRKGLTICDATSAAFAQDMDFAKLDVVTFSWQKVLGGEGGHGMIILSPRAVERLTTYVPAWPLPKIFRLTSGGKLSEGIFKGETINTPSMLCVEDYIDALQWAKSIGGLDALIARADANAKAIFDFVEKNDWIANLAVDPATRSNTSVCLKIVDPAVTALDADAQAAFAKGVVSILEKEGVAFDAGAYRDAPSGLRIWAGATIEDADMQALMPWLTYAFETQKAALTKAAA</sequence>
<evidence type="ECO:0000256" key="5">
    <source>
        <dbReference type="ARBA" id="ARBA00022490"/>
    </source>
</evidence>
<evidence type="ECO:0000256" key="11">
    <source>
        <dbReference type="ARBA" id="ARBA00049007"/>
    </source>
</evidence>
<dbReference type="Gene3D" id="3.90.1150.10">
    <property type="entry name" value="Aspartate Aminotransferase, domain 1"/>
    <property type="match status" value="1"/>
</dbReference>
<dbReference type="Proteomes" id="UP000320653">
    <property type="component" value="Unassembled WGS sequence"/>
</dbReference>
<evidence type="ECO:0000313" key="13">
    <source>
        <dbReference type="EMBL" id="TWF54983.1"/>
    </source>
</evidence>
<dbReference type="CDD" id="cd01494">
    <property type="entry name" value="AAT_I"/>
    <property type="match status" value="1"/>
</dbReference>
<dbReference type="NCBIfam" id="NF002841">
    <property type="entry name" value="PRK03080.1-2"/>
    <property type="match status" value="1"/>
</dbReference>
<evidence type="ECO:0000256" key="9">
    <source>
        <dbReference type="ARBA" id="ARBA00022898"/>
    </source>
</evidence>
<comment type="pathway">
    <text evidence="2">Amino-acid biosynthesis; L-serine biosynthesis; L-serine from 3-phospho-D-glycerate: step 2/3.</text>
</comment>
<accession>A0A561QXB8</accession>
<feature type="region of interest" description="Disordered" evidence="12">
    <location>
        <begin position="1"/>
        <end position="21"/>
    </location>
</feature>
<dbReference type="EMBL" id="VIWP01000003">
    <property type="protein sequence ID" value="TWF54983.1"/>
    <property type="molecule type" value="Genomic_DNA"/>
</dbReference>
<dbReference type="Gene3D" id="3.40.640.10">
    <property type="entry name" value="Type I PLP-dependent aspartate aminotransferase-like (Major domain)"/>
    <property type="match status" value="1"/>
</dbReference>
<dbReference type="UniPathway" id="UPA00135">
    <property type="reaction ID" value="UER00197"/>
</dbReference>
<dbReference type="SUPFAM" id="SSF53383">
    <property type="entry name" value="PLP-dependent transferases"/>
    <property type="match status" value="1"/>
</dbReference>
<dbReference type="AlphaFoldDB" id="A0A561QXB8"/>
<keyword evidence="8 13" id="KW-0808">Transferase</keyword>
<protein>
    <recommendedName>
        <fullName evidence="4">phosphoserine transaminase</fullName>
        <ecNumber evidence="4">2.6.1.52</ecNumber>
    </recommendedName>
</protein>
<organism evidence="13 14">
    <name type="scientific">Neorhizobium alkalisoli</name>
    <dbReference type="NCBI Taxonomy" id="528178"/>
    <lineage>
        <taxon>Bacteria</taxon>
        <taxon>Pseudomonadati</taxon>
        <taxon>Pseudomonadota</taxon>
        <taxon>Alphaproteobacteria</taxon>
        <taxon>Hyphomicrobiales</taxon>
        <taxon>Rhizobiaceae</taxon>
        <taxon>Rhizobium/Agrobacterium group</taxon>
        <taxon>Neorhizobium</taxon>
    </lineage>
</organism>